<dbReference type="RefSeq" id="WP_242713562.1">
    <property type="nucleotide sequence ID" value="NZ_JALDAX010000030.1"/>
</dbReference>
<sequence length="310" mass="33857">MSTVDVQRVWKPSVTDRWAGRRSLWWTVGPAGELAVLLVHRRYLRRSRSVKGWVGWGPQIPFDAVLVTRLADGSLRRRPIRDVPVRPSHIALLPEARLLIASGRTRKEESGVWSPNAVVISLESGDQEAAFCIGDDIPALVTDSGGSIWTAYGDEGIYGGHPESAAGLAGWSAEGRATWAPGAGLPDAPLQGCTAATEGDQVWLIWYSGGGRAGTFLTRITPSTGEVTSWPSPVPNPDGFAVRDRRAVLTKRVHNQRATEVVRAELDGDTWSVTERRTIRVPGRVVMRCGQGRDGVLWLRTGDTWLRIEA</sequence>
<protein>
    <recommendedName>
        <fullName evidence="3">Glycosyl hydrolase</fullName>
    </recommendedName>
</protein>
<organism evidence="1 2">
    <name type="scientific">Streptomyces spinosisporus</name>
    <dbReference type="NCBI Taxonomy" id="2927582"/>
    <lineage>
        <taxon>Bacteria</taxon>
        <taxon>Bacillati</taxon>
        <taxon>Actinomycetota</taxon>
        <taxon>Actinomycetes</taxon>
        <taxon>Kitasatosporales</taxon>
        <taxon>Streptomycetaceae</taxon>
        <taxon>Streptomyces</taxon>
    </lineage>
</organism>
<evidence type="ECO:0000313" key="1">
    <source>
        <dbReference type="EMBL" id="MCI3246180.1"/>
    </source>
</evidence>
<keyword evidence="2" id="KW-1185">Reference proteome</keyword>
<evidence type="ECO:0000313" key="2">
    <source>
        <dbReference type="Proteomes" id="UP001165270"/>
    </source>
</evidence>
<proteinExistence type="predicted"/>
<gene>
    <name evidence="1" type="ORF">MQN93_41465</name>
</gene>
<comment type="caution">
    <text evidence="1">The sequence shown here is derived from an EMBL/GenBank/DDBJ whole genome shotgun (WGS) entry which is preliminary data.</text>
</comment>
<dbReference type="EMBL" id="JALDAX010000030">
    <property type="protein sequence ID" value="MCI3246180.1"/>
    <property type="molecule type" value="Genomic_DNA"/>
</dbReference>
<dbReference type="Proteomes" id="UP001165270">
    <property type="component" value="Unassembled WGS sequence"/>
</dbReference>
<evidence type="ECO:0008006" key="3">
    <source>
        <dbReference type="Google" id="ProtNLM"/>
    </source>
</evidence>
<accession>A0ABS9XVS1</accession>
<reference evidence="1" key="1">
    <citation type="submission" date="2022-03" db="EMBL/GenBank/DDBJ databases">
        <title>Streptomyces 7R015 and 7R016 isolated from Barleria lupulina in Thailand.</title>
        <authorList>
            <person name="Kanchanasin P."/>
            <person name="Phongsopitanun W."/>
            <person name="Tanasupawat S."/>
        </authorList>
    </citation>
    <scope>NUCLEOTIDE SEQUENCE</scope>
    <source>
        <strain evidence="1">7R016</strain>
    </source>
</reference>
<name>A0ABS9XVS1_9ACTN</name>